<name>A0A6A7BS88_9PEZI</name>
<dbReference type="InterPro" id="IPR024752">
    <property type="entry name" value="Myb/SANT-like_dom"/>
</dbReference>
<dbReference type="AlphaFoldDB" id="A0A6A7BS88"/>
<feature type="domain" description="Myb/SANT-like" evidence="1">
    <location>
        <begin position="4"/>
        <end position="81"/>
    </location>
</feature>
<accession>A0A6A7BS88</accession>
<evidence type="ECO:0000313" key="2">
    <source>
        <dbReference type="EMBL" id="KAF2857777.1"/>
    </source>
</evidence>
<dbReference type="Proteomes" id="UP000799421">
    <property type="component" value="Unassembled WGS sequence"/>
</dbReference>
<evidence type="ECO:0000313" key="3">
    <source>
        <dbReference type="Proteomes" id="UP000799421"/>
    </source>
</evidence>
<sequence>MFKWCTASTITLITSLKQAKLEGKESNSRFKPEAWSSALDVVHKAIAEDRRPHCTLQATKNLYQIMQSDYPVWKRIKERSSWCINEKGCPTAEKEVMDDYIKHTFGPGSSTRPL</sequence>
<keyword evidence="3" id="KW-1185">Reference proteome</keyword>
<evidence type="ECO:0000259" key="1">
    <source>
        <dbReference type="Pfam" id="PF12776"/>
    </source>
</evidence>
<dbReference type="Pfam" id="PF12776">
    <property type="entry name" value="Myb_DNA-bind_3"/>
    <property type="match status" value="1"/>
</dbReference>
<organism evidence="2 3">
    <name type="scientific">Piedraia hortae CBS 480.64</name>
    <dbReference type="NCBI Taxonomy" id="1314780"/>
    <lineage>
        <taxon>Eukaryota</taxon>
        <taxon>Fungi</taxon>
        <taxon>Dikarya</taxon>
        <taxon>Ascomycota</taxon>
        <taxon>Pezizomycotina</taxon>
        <taxon>Dothideomycetes</taxon>
        <taxon>Dothideomycetidae</taxon>
        <taxon>Capnodiales</taxon>
        <taxon>Piedraiaceae</taxon>
        <taxon>Piedraia</taxon>
    </lineage>
</organism>
<proteinExistence type="predicted"/>
<protein>
    <recommendedName>
        <fullName evidence="1">Myb/SANT-like domain-containing protein</fullName>
    </recommendedName>
</protein>
<dbReference type="EMBL" id="MU006028">
    <property type="protein sequence ID" value="KAF2857777.1"/>
    <property type="molecule type" value="Genomic_DNA"/>
</dbReference>
<gene>
    <name evidence="2" type="ORF">K470DRAFT_266581</name>
</gene>
<reference evidence="2" key="1">
    <citation type="journal article" date="2020" name="Stud. Mycol.">
        <title>101 Dothideomycetes genomes: a test case for predicting lifestyles and emergence of pathogens.</title>
        <authorList>
            <person name="Haridas S."/>
            <person name="Albert R."/>
            <person name="Binder M."/>
            <person name="Bloem J."/>
            <person name="Labutti K."/>
            <person name="Salamov A."/>
            <person name="Andreopoulos B."/>
            <person name="Baker S."/>
            <person name="Barry K."/>
            <person name="Bills G."/>
            <person name="Bluhm B."/>
            <person name="Cannon C."/>
            <person name="Castanera R."/>
            <person name="Culley D."/>
            <person name="Daum C."/>
            <person name="Ezra D."/>
            <person name="Gonzalez J."/>
            <person name="Henrissat B."/>
            <person name="Kuo A."/>
            <person name="Liang C."/>
            <person name="Lipzen A."/>
            <person name="Lutzoni F."/>
            <person name="Magnuson J."/>
            <person name="Mondo S."/>
            <person name="Nolan M."/>
            <person name="Ohm R."/>
            <person name="Pangilinan J."/>
            <person name="Park H.-J."/>
            <person name="Ramirez L."/>
            <person name="Alfaro M."/>
            <person name="Sun H."/>
            <person name="Tritt A."/>
            <person name="Yoshinaga Y."/>
            <person name="Zwiers L.-H."/>
            <person name="Turgeon B."/>
            <person name="Goodwin S."/>
            <person name="Spatafora J."/>
            <person name="Crous P."/>
            <person name="Grigoriev I."/>
        </authorList>
    </citation>
    <scope>NUCLEOTIDE SEQUENCE</scope>
    <source>
        <strain evidence="2">CBS 480.64</strain>
    </source>
</reference>